<evidence type="ECO:0000256" key="1">
    <source>
        <dbReference type="SAM" id="Phobius"/>
    </source>
</evidence>
<evidence type="ECO:0000313" key="2">
    <source>
        <dbReference type="EMBL" id="KAK7823304.1"/>
    </source>
</evidence>
<keyword evidence="1" id="KW-0472">Membrane</keyword>
<protein>
    <submittedName>
        <fullName evidence="2">Uncharacterized protein</fullName>
    </submittedName>
</protein>
<sequence>MDDIFVFSFLPTASLVFFFVFMGLLLDVLGLASNTFPPCMGLYKVSGSSRCLPQFGPITRFKKDFHTLSWLTPSALLESRACLNGLGMLLGLGFWSSAPK</sequence>
<keyword evidence="1" id="KW-1133">Transmembrane helix</keyword>
<keyword evidence="3" id="KW-1185">Reference proteome</keyword>
<proteinExistence type="predicted"/>
<name>A0AAW0JAD1_QUESU</name>
<dbReference type="Proteomes" id="UP000237347">
    <property type="component" value="Unassembled WGS sequence"/>
</dbReference>
<comment type="caution">
    <text evidence="2">The sequence shown here is derived from an EMBL/GenBank/DDBJ whole genome shotgun (WGS) entry which is preliminary data.</text>
</comment>
<organism evidence="2 3">
    <name type="scientific">Quercus suber</name>
    <name type="common">Cork oak</name>
    <dbReference type="NCBI Taxonomy" id="58331"/>
    <lineage>
        <taxon>Eukaryota</taxon>
        <taxon>Viridiplantae</taxon>
        <taxon>Streptophyta</taxon>
        <taxon>Embryophyta</taxon>
        <taxon>Tracheophyta</taxon>
        <taxon>Spermatophyta</taxon>
        <taxon>Magnoliopsida</taxon>
        <taxon>eudicotyledons</taxon>
        <taxon>Gunneridae</taxon>
        <taxon>Pentapetalae</taxon>
        <taxon>rosids</taxon>
        <taxon>fabids</taxon>
        <taxon>Fagales</taxon>
        <taxon>Fagaceae</taxon>
        <taxon>Quercus</taxon>
    </lineage>
</organism>
<keyword evidence="1" id="KW-0812">Transmembrane</keyword>
<reference evidence="2 3" key="1">
    <citation type="journal article" date="2018" name="Sci. Data">
        <title>The draft genome sequence of cork oak.</title>
        <authorList>
            <person name="Ramos A.M."/>
            <person name="Usie A."/>
            <person name="Barbosa P."/>
            <person name="Barros P.M."/>
            <person name="Capote T."/>
            <person name="Chaves I."/>
            <person name="Simoes F."/>
            <person name="Abreu I."/>
            <person name="Carrasquinho I."/>
            <person name="Faro C."/>
            <person name="Guimaraes J.B."/>
            <person name="Mendonca D."/>
            <person name="Nobrega F."/>
            <person name="Rodrigues L."/>
            <person name="Saibo N.J.M."/>
            <person name="Varela M.C."/>
            <person name="Egas C."/>
            <person name="Matos J."/>
            <person name="Miguel C.M."/>
            <person name="Oliveira M.M."/>
            <person name="Ricardo C.P."/>
            <person name="Goncalves S."/>
        </authorList>
    </citation>
    <scope>NUCLEOTIDE SEQUENCE [LARGE SCALE GENOMIC DNA]</scope>
    <source>
        <strain evidence="3">cv. HL8</strain>
    </source>
</reference>
<evidence type="ECO:0000313" key="3">
    <source>
        <dbReference type="Proteomes" id="UP000237347"/>
    </source>
</evidence>
<accession>A0AAW0JAD1</accession>
<gene>
    <name evidence="2" type="ORF">CFP56_035674</name>
</gene>
<dbReference type="EMBL" id="PKMF04000638">
    <property type="protein sequence ID" value="KAK7823304.1"/>
    <property type="molecule type" value="Genomic_DNA"/>
</dbReference>
<feature type="transmembrane region" description="Helical" evidence="1">
    <location>
        <begin position="6"/>
        <end position="26"/>
    </location>
</feature>
<dbReference type="AlphaFoldDB" id="A0AAW0JAD1"/>